<dbReference type="EMBL" id="LUKE01000001">
    <property type="protein sequence ID" value="KYG67179.1"/>
    <property type="molecule type" value="Genomic_DNA"/>
</dbReference>
<protein>
    <submittedName>
        <fullName evidence="1">Uncharacterized protein</fullName>
    </submittedName>
</protein>
<organism evidence="1 2">
    <name type="scientific">Bdellovibrio bacteriovorus</name>
    <dbReference type="NCBI Taxonomy" id="959"/>
    <lineage>
        <taxon>Bacteria</taxon>
        <taxon>Pseudomonadati</taxon>
        <taxon>Bdellovibrionota</taxon>
        <taxon>Bdellovibrionia</taxon>
        <taxon>Bdellovibrionales</taxon>
        <taxon>Pseudobdellovibrionaceae</taxon>
        <taxon>Bdellovibrio</taxon>
    </lineage>
</organism>
<name>A0A150WSD1_BDEBC</name>
<sequence>MKKAVIMGVCLWALVGVSEAKTIRAIQLQNTQWSDLGSLGDVIIEFQKGDELPVRVNASGDLLETSRPSVSYVAVKRDFWLKAQKDKIQFSLDGVTFKELNESLRGSIEAGTGADESGGIANAININFKAFLK</sequence>
<accession>A0A150WSD1</accession>
<dbReference type="AlphaFoldDB" id="A0A150WSD1"/>
<keyword evidence="2" id="KW-1185">Reference proteome</keyword>
<gene>
    <name evidence="1" type="ORF">AZI86_09220</name>
</gene>
<dbReference type="RefSeq" id="WP_061834755.1">
    <property type="nucleotide sequence ID" value="NZ_LUKE01000001.1"/>
</dbReference>
<evidence type="ECO:0000313" key="2">
    <source>
        <dbReference type="Proteomes" id="UP000075320"/>
    </source>
</evidence>
<comment type="caution">
    <text evidence="1">The sequence shown here is derived from an EMBL/GenBank/DDBJ whole genome shotgun (WGS) entry which is preliminary data.</text>
</comment>
<reference evidence="1 2" key="1">
    <citation type="submission" date="2016-03" db="EMBL/GenBank/DDBJ databases">
        <authorList>
            <person name="Ploux O."/>
        </authorList>
    </citation>
    <scope>NUCLEOTIDE SEQUENCE [LARGE SCALE GENOMIC DNA]</scope>
    <source>
        <strain evidence="1 2">R0</strain>
    </source>
</reference>
<evidence type="ECO:0000313" key="1">
    <source>
        <dbReference type="EMBL" id="KYG67179.1"/>
    </source>
</evidence>
<dbReference type="Proteomes" id="UP000075320">
    <property type="component" value="Unassembled WGS sequence"/>
</dbReference>
<proteinExistence type="predicted"/>